<dbReference type="Pfam" id="PF00881">
    <property type="entry name" value="Nitroreductase"/>
    <property type="match status" value="1"/>
</dbReference>
<organism evidence="2 3">
    <name type="scientific">Candidatus Desantisbacteria bacterium CG1_02_38_46</name>
    <dbReference type="NCBI Taxonomy" id="1817893"/>
    <lineage>
        <taxon>Bacteria</taxon>
        <taxon>Candidatus Desantisiibacteriota</taxon>
    </lineage>
</organism>
<dbReference type="InterPro" id="IPR000415">
    <property type="entry name" value="Nitroreductase-like"/>
</dbReference>
<dbReference type="CDD" id="cd02142">
    <property type="entry name" value="McbC_SagB-like_oxidoreductase"/>
    <property type="match status" value="1"/>
</dbReference>
<dbReference type="GO" id="GO:0016491">
    <property type="term" value="F:oxidoreductase activity"/>
    <property type="evidence" value="ECO:0007669"/>
    <property type="project" value="InterPro"/>
</dbReference>
<evidence type="ECO:0000313" key="3">
    <source>
        <dbReference type="Proteomes" id="UP000182278"/>
    </source>
</evidence>
<sequence length="227" mass="25180">MKSFIILMLVVLTLMLIFIQREREAKEMARNSATQVIKLSAPKKRGDISLEEAILKRRSKREFKTAPLSKEQISQLLWAAQGITDPAGFLRASPSAGALYPLEIYIVYSEGVYYYRPNGHILERISTDDVRLALCEAALGQEFIASAPLDIIITAVYERTTGKYGDRGIRYVHMEAGHCAQNIHLQAVALGLGSVPIGAFSDKDVSRVLTLPAECKPLYIIPVGYPQ</sequence>
<dbReference type="PANTHER" id="PTHR43745:SF2">
    <property type="entry name" value="NITROREDUCTASE MJ1384-RELATED"/>
    <property type="match status" value="1"/>
</dbReference>
<dbReference type="InterPro" id="IPR020051">
    <property type="entry name" value="SagB-type_dehydrogenase"/>
</dbReference>
<gene>
    <name evidence="2" type="ORF">AUJ66_01035</name>
</gene>
<comment type="caution">
    <text evidence="2">The sequence shown here is derived from an EMBL/GenBank/DDBJ whole genome shotgun (WGS) entry which is preliminary data.</text>
</comment>
<dbReference type="Gene3D" id="3.40.109.10">
    <property type="entry name" value="NADH Oxidase"/>
    <property type="match status" value="1"/>
</dbReference>
<evidence type="ECO:0000313" key="2">
    <source>
        <dbReference type="EMBL" id="OIN98380.1"/>
    </source>
</evidence>
<dbReference type="PANTHER" id="PTHR43745">
    <property type="entry name" value="NITROREDUCTASE MJ1384-RELATED"/>
    <property type="match status" value="1"/>
</dbReference>
<reference evidence="2 3" key="1">
    <citation type="journal article" date="2016" name="Environ. Microbiol.">
        <title>Genomic resolution of a cold subsurface aquifer community provides metabolic insights for novel microbes adapted to high CO concentrations.</title>
        <authorList>
            <person name="Probst A.J."/>
            <person name="Castelle C.J."/>
            <person name="Singh A."/>
            <person name="Brown C.T."/>
            <person name="Anantharaman K."/>
            <person name="Sharon I."/>
            <person name="Hug L.A."/>
            <person name="Burstein D."/>
            <person name="Emerson J.B."/>
            <person name="Thomas B.C."/>
            <person name="Banfield J.F."/>
        </authorList>
    </citation>
    <scope>NUCLEOTIDE SEQUENCE [LARGE SCALE GENOMIC DNA]</scope>
    <source>
        <strain evidence="2">CG1_02_38_46</strain>
    </source>
</reference>
<name>A0A1J4SIB6_9BACT</name>
<dbReference type="InterPro" id="IPR029479">
    <property type="entry name" value="Nitroreductase"/>
</dbReference>
<accession>A0A1J4SIB6</accession>
<evidence type="ECO:0000259" key="1">
    <source>
        <dbReference type="Pfam" id="PF00881"/>
    </source>
</evidence>
<proteinExistence type="predicted"/>
<dbReference type="STRING" id="1817893.AUJ66_01035"/>
<dbReference type="SUPFAM" id="SSF55469">
    <property type="entry name" value="FMN-dependent nitroreductase-like"/>
    <property type="match status" value="1"/>
</dbReference>
<feature type="domain" description="Nitroreductase" evidence="1">
    <location>
        <begin position="54"/>
        <end position="225"/>
    </location>
</feature>
<dbReference type="NCBIfam" id="TIGR03605">
    <property type="entry name" value="antibiot_sagB"/>
    <property type="match status" value="1"/>
</dbReference>
<dbReference type="AlphaFoldDB" id="A0A1J4SIB6"/>
<dbReference type="EMBL" id="MNUO01000014">
    <property type="protein sequence ID" value="OIN98380.1"/>
    <property type="molecule type" value="Genomic_DNA"/>
</dbReference>
<dbReference type="Proteomes" id="UP000182278">
    <property type="component" value="Unassembled WGS sequence"/>
</dbReference>
<dbReference type="InterPro" id="IPR052544">
    <property type="entry name" value="Bacteriocin_Proc_Enz"/>
</dbReference>
<protein>
    <recommendedName>
        <fullName evidence="1">Nitroreductase domain-containing protein</fullName>
    </recommendedName>
</protein>